<dbReference type="PIRSF" id="PIRSF000747">
    <property type="entry name" value="RPB5"/>
    <property type="match status" value="1"/>
</dbReference>
<dbReference type="HAMAP" id="MF_00025">
    <property type="entry name" value="RNApol_Rpo5_RPB5"/>
    <property type="match status" value="1"/>
</dbReference>
<comment type="subcellular location">
    <subcellularLocation>
        <location evidence="1">Nucleus</location>
    </subcellularLocation>
</comment>
<feature type="domain" description="RNA polymerase Rpb5 N-terminal" evidence="7">
    <location>
        <begin position="4"/>
        <end position="104"/>
    </location>
</feature>
<dbReference type="InterPro" id="IPR020608">
    <property type="entry name" value="RNA_pol_subH/Rpb5_CS"/>
</dbReference>
<accession>A0A292PJB8</accession>
<dbReference type="Proteomes" id="UP001412239">
    <property type="component" value="Unassembled WGS sequence"/>
</dbReference>
<dbReference type="InterPro" id="IPR035913">
    <property type="entry name" value="RPB5-like_sf"/>
</dbReference>
<dbReference type="InterPro" id="IPR014381">
    <property type="entry name" value="Arch_Rpo5/euc_Rpb5"/>
</dbReference>
<keyword evidence="3" id="KW-0804">Transcription</keyword>
<dbReference type="GO" id="GO:0006367">
    <property type="term" value="P:transcription initiation at RNA polymerase II promoter"/>
    <property type="evidence" value="ECO:0007669"/>
    <property type="project" value="UniProtKB-ARBA"/>
</dbReference>
<dbReference type="SUPFAM" id="SSF53036">
    <property type="entry name" value="Eukaryotic RPB5 N-terminal domain"/>
    <property type="match status" value="1"/>
</dbReference>
<dbReference type="FunFam" id="3.90.940.20:FF:000001">
    <property type="entry name" value="DNA-directed RNA polymerases I, II, and III subunit RPABC1"/>
    <property type="match status" value="1"/>
</dbReference>
<dbReference type="Pfam" id="PF01191">
    <property type="entry name" value="RNA_pol_Rpb5_C"/>
    <property type="match status" value="1"/>
</dbReference>
<dbReference type="GO" id="GO:0003899">
    <property type="term" value="F:DNA-directed RNA polymerase activity"/>
    <property type="evidence" value="ECO:0007669"/>
    <property type="project" value="InterPro"/>
</dbReference>
<organism evidence="8 9">
    <name type="scientific">Tuber aestivum</name>
    <name type="common">summer truffle</name>
    <dbReference type="NCBI Taxonomy" id="59557"/>
    <lineage>
        <taxon>Eukaryota</taxon>
        <taxon>Fungi</taxon>
        <taxon>Dikarya</taxon>
        <taxon>Ascomycota</taxon>
        <taxon>Pezizomycotina</taxon>
        <taxon>Pezizomycetes</taxon>
        <taxon>Pezizales</taxon>
        <taxon>Tuberaceae</taxon>
        <taxon>Tuber</taxon>
    </lineage>
</organism>
<dbReference type="GO" id="GO:0042797">
    <property type="term" value="P:tRNA transcription by RNA polymerase III"/>
    <property type="evidence" value="ECO:0007669"/>
    <property type="project" value="TreeGrafter"/>
</dbReference>
<gene>
    <name evidence="8" type="ORF">GSTUAT00008324001</name>
</gene>
<keyword evidence="4" id="KW-0539">Nucleus</keyword>
<dbReference type="GO" id="GO:0005665">
    <property type="term" value="C:RNA polymerase II, core complex"/>
    <property type="evidence" value="ECO:0007669"/>
    <property type="project" value="TreeGrafter"/>
</dbReference>
<dbReference type="InterPro" id="IPR000783">
    <property type="entry name" value="RNA_pol_subH/Rpb5_C"/>
</dbReference>
<evidence type="ECO:0000256" key="4">
    <source>
        <dbReference type="ARBA" id="ARBA00023242"/>
    </source>
</evidence>
<evidence type="ECO:0000256" key="5">
    <source>
        <dbReference type="ARBA" id="ARBA00025765"/>
    </source>
</evidence>
<dbReference type="GO" id="GO:0003677">
    <property type="term" value="F:DNA binding"/>
    <property type="evidence" value="ECO:0007669"/>
    <property type="project" value="InterPro"/>
</dbReference>
<evidence type="ECO:0000256" key="1">
    <source>
        <dbReference type="ARBA" id="ARBA00004123"/>
    </source>
</evidence>
<dbReference type="GO" id="GO:0005666">
    <property type="term" value="C:RNA polymerase III complex"/>
    <property type="evidence" value="ECO:0007669"/>
    <property type="project" value="UniProtKB-ARBA"/>
</dbReference>
<proteinExistence type="inferred from homology"/>
<dbReference type="AlphaFoldDB" id="A0A292PJB8"/>
<reference evidence="8" key="1">
    <citation type="submission" date="2015-10" db="EMBL/GenBank/DDBJ databases">
        <authorList>
            <person name="Regsiter A."/>
            <person name="william w."/>
        </authorList>
    </citation>
    <scope>NUCLEOTIDE SEQUENCE</scope>
    <source>
        <strain evidence="8">Montdore</strain>
    </source>
</reference>
<evidence type="ECO:0000256" key="2">
    <source>
        <dbReference type="ARBA" id="ARBA00020809"/>
    </source>
</evidence>
<dbReference type="Gene3D" id="3.90.940.20">
    <property type="entry name" value="RPB5-like RNA polymerase subunit"/>
    <property type="match status" value="1"/>
</dbReference>
<dbReference type="PANTHER" id="PTHR10535">
    <property type="entry name" value="DNA-DIRECTED RNA POLYMERASES I, II, AND III SUBUNIT RPABC1"/>
    <property type="match status" value="1"/>
</dbReference>
<evidence type="ECO:0000313" key="8">
    <source>
        <dbReference type="EMBL" id="CUS07566.1"/>
    </source>
</evidence>
<dbReference type="EMBL" id="LN891196">
    <property type="protein sequence ID" value="CUS07566.1"/>
    <property type="molecule type" value="Genomic_DNA"/>
</dbReference>
<evidence type="ECO:0000259" key="6">
    <source>
        <dbReference type="Pfam" id="PF01191"/>
    </source>
</evidence>
<dbReference type="FunFam" id="3.40.1340.10:FF:000002">
    <property type="entry name" value="DNA-directed RNA polymerases I, II, and III subunit RPABC1"/>
    <property type="match status" value="1"/>
</dbReference>
<sequence length="220" mass="25378">MDPERESSRLWRAWRTVHEMARDRGYEISEEEITITLEEFRHQYCDGDGRPIRKNLTFKANPSPDMIKQHTPAPNQPATVGTLWVEFSAESNIGIKHMRAFAHTINSESFHTGIFICSSHPTPAAMKIVPTVLPSVIEVFLESDLLVNITKHELVPKHILLSREEKKKLLERYRLKESQLPRIQGADPVARYYGLKRGHVVKIIRKSETSGRYASYRLCM</sequence>
<dbReference type="PROSITE" id="PS01110">
    <property type="entry name" value="RNA_POL_H_23KD"/>
    <property type="match status" value="1"/>
</dbReference>
<comment type="similarity">
    <text evidence="5">Belongs to the archaeal Rpo5/eukaryotic RPB5 RNA polymerase subunit family.</text>
</comment>
<feature type="domain" description="RNA polymerase subunit H/Rpb5 C-terminal" evidence="6">
    <location>
        <begin position="147"/>
        <end position="219"/>
    </location>
</feature>
<name>A0A292PJB8_9PEZI</name>
<dbReference type="InterPro" id="IPR036710">
    <property type="entry name" value="RNA_pol_Rpb5_N_sf"/>
</dbReference>
<dbReference type="Gene3D" id="3.40.1340.10">
    <property type="entry name" value="RNA polymerase, Rpb5, N-terminal domain"/>
    <property type="match status" value="1"/>
</dbReference>
<evidence type="ECO:0000256" key="3">
    <source>
        <dbReference type="ARBA" id="ARBA00023163"/>
    </source>
</evidence>
<dbReference type="SUPFAM" id="SSF55287">
    <property type="entry name" value="RPB5-like RNA polymerase subunit"/>
    <property type="match status" value="1"/>
</dbReference>
<protein>
    <recommendedName>
        <fullName evidence="2">DNA-directed RNA polymerases I, II, and III subunit RPABC1</fullName>
    </recommendedName>
</protein>
<dbReference type="PANTHER" id="PTHR10535:SF0">
    <property type="entry name" value="DNA-DIRECTED RNA POLYMERASES I, II, AND III SUBUNIT RPABC1"/>
    <property type="match status" value="1"/>
</dbReference>
<evidence type="ECO:0000313" key="9">
    <source>
        <dbReference type="Proteomes" id="UP001412239"/>
    </source>
</evidence>
<dbReference type="Pfam" id="PF03871">
    <property type="entry name" value="RNA_pol_Rpb5_N"/>
    <property type="match status" value="1"/>
</dbReference>
<dbReference type="GO" id="GO:0005736">
    <property type="term" value="C:RNA polymerase I complex"/>
    <property type="evidence" value="ECO:0007669"/>
    <property type="project" value="TreeGrafter"/>
</dbReference>
<dbReference type="NCBIfam" id="NF007129">
    <property type="entry name" value="PRK09570.1"/>
    <property type="match status" value="1"/>
</dbReference>
<keyword evidence="9" id="KW-1185">Reference proteome</keyword>
<evidence type="ECO:0000259" key="7">
    <source>
        <dbReference type="Pfam" id="PF03871"/>
    </source>
</evidence>
<dbReference type="GO" id="GO:0006362">
    <property type="term" value="P:transcription elongation by RNA polymerase I"/>
    <property type="evidence" value="ECO:0007669"/>
    <property type="project" value="TreeGrafter"/>
</dbReference>
<dbReference type="InterPro" id="IPR005571">
    <property type="entry name" value="RNA_pol_Rpb5_N"/>
</dbReference>